<dbReference type="RefSeq" id="WP_020814153.1">
    <property type="nucleotide sequence ID" value="NZ_ATAY01000014.1"/>
</dbReference>
<sequence>MNQKIAIEPNLTPIKDYLTKKGYNVENMDYGQGATKNNFDAIIVAGVETNIMGIQDTSSKAIVINADGMTEEQVYQELQSRLH</sequence>
<evidence type="ECO:0008006" key="3">
    <source>
        <dbReference type="Google" id="ProtNLM"/>
    </source>
</evidence>
<dbReference type="STRING" id="1330534.L323_02595"/>
<organism evidence="1 2">
    <name type="scientific">Ruminiclostridium papyrosolvens C7</name>
    <dbReference type="NCBI Taxonomy" id="1330534"/>
    <lineage>
        <taxon>Bacteria</taxon>
        <taxon>Bacillati</taxon>
        <taxon>Bacillota</taxon>
        <taxon>Clostridia</taxon>
        <taxon>Eubacteriales</taxon>
        <taxon>Oscillospiraceae</taxon>
        <taxon>Ruminiclostridium</taxon>
    </lineage>
</organism>
<accession>U4R5C0</accession>
<dbReference type="Proteomes" id="UP000016860">
    <property type="component" value="Unassembled WGS sequence"/>
</dbReference>
<dbReference type="PATRIC" id="fig|1330534.3.peg.517"/>
<evidence type="ECO:0000313" key="1">
    <source>
        <dbReference type="EMBL" id="EPR13838.1"/>
    </source>
</evidence>
<dbReference type="EMBL" id="ATAY01000014">
    <property type="protein sequence ID" value="EPR13838.1"/>
    <property type="molecule type" value="Genomic_DNA"/>
</dbReference>
<name>U4R5C0_9FIRM</name>
<comment type="caution">
    <text evidence="1">The sequence shown here is derived from an EMBL/GenBank/DDBJ whole genome shotgun (WGS) entry which is preliminary data.</text>
</comment>
<dbReference type="Pfam" id="PF03698">
    <property type="entry name" value="UPF0180"/>
    <property type="match status" value="1"/>
</dbReference>
<gene>
    <name evidence="1" type="ORF">L323_02595</name>
</gene>
<evidence type="ECO:0000313" key="2">
    <source>
        <dbReference type="Proteomes" id="UP000016860"/>
    </source>
</evidence>
<protein>
    <recommendedName>
        <fullName evidence="3">YkuS family protein</fullName>
    </recommendedName>
</protein>
<dbReference type="AlphaFoldDB" id="U4R5C0"/>
<proteinExistence type="predicted"/>
<dbReference type="InterPro" id="IPR005370">
    <property type="entry name" value="UPF0180"/>
</dbReference>
<reference evidence="1 2" key="1">
    <citation type="journal article" date="2013" name="Genome Announc.">
        <title>Draft Genome Sequence of the Cellulolytic Bacterium Clostridium papyrosolvens C7 (ATCC 700395).</title>
        <authorList>
            <person name="Zepeda V."/>
            <person name="Dassa B."/>
            <person name="Borovok I."/>
            <person name="Lamed R."/>
            <person name="Bayer E.A."/>
            <person name="Cate J.H."/>
        </authorList>
    </citation>
    <scope>NUCLEOTIDE SEQUENCE [LARGE SCALE GENOMIC DNA]</scope>
    <source>
        <strain evidence="1 2">C7</strain>
    </source>
</reference>
<dbReference type="OrthoDB" id="1708042at2"/>